<reference evidence="1" key="1">
    <citation type="submission" date="2020-05" db="EMBL/GenBank/DDBJ databases">
        <authorList>
            <person name="Rincon C."/>
            <person name="Sanders R I."/>
            <person name="Robbins C."/>
            <person name="Chaturvedi A."/>
        </authorList>
    </citation>
    <scope>NUCLEOTIDE SEQUENCE</scope>
    <source>
        <strain evidence="1">CHB12</strain>
    </source>
</reference>
<sequence>MDRQHPWVFERESASGSTIIIQEEDNNNLNIETNEEIGESEESEDFSRYFSDESVEEVTNNQLSNLECFTNISKDDINQLEIKEGKNLDSHQWNASVKLWMATIYTLKPMSNSSTTIKYST</sequence>
<protein>
    <submittedName>
        <fullName evidence="1">Uncharacterized protein</fullName>
    </submittedName>
</protein>
<proteinExistence type="predicted"/>
<dbReference type="AlphaFoldDB" id="A0A916DXD1"/>
<accession>A0A916DXD1</accession>
<dbReference type="EMBL" id="CAGKOT010000001">
    <property type="protein sequence ID" value="CAB5297851.1"/>
    <property type="molecule type" value="Genomic_DNA"/>
</dbReference>
<name>A0A916DXD1_9GLOM</name>
<dbReference type="OrthoDB" id="2401089at2759"/>
<dbReference type="VEuPathDB" id="FungiDB:RhiirFUN_001299"/>
<comment type="caution">
    <text evidence="1">The sequence shown here is derived from an EMBL/GenBank/DDBJ whole genome shotgun (WGS) entry which is preliminary data.</text>
</comment>
<evidence type="ECO:0000313" key="1">
    <source>
        <dbReference type="EMBL" id="CAB5297851.1"/>
    </source>
</evidence>
<dbReference type="Proteomes" id="UP000684084">
    <property type="component" value="Unassembled WGS sequence"/>
</dbReference>
<evidence type="ECO:0000313" key="2">
    <source>
        <dbReference type="Proteomes" id="UP000684084"/>
    </source>
</evidence>
<organism evidence="1 2">
    <name type="scientific">Rhizophagus irregularis</name>
    <dbReference type="NCBI Taxonomy" id="588596"/>
    <lineage>
        <taxon>Eukaryota</taxon>
        <taxon>Fungi</taxon>
        <taxon>Fungi incertae sedis</taxon>
        <taxon>Mucoromycota</taxon>
        <taxon>Glomeromycotina</taxon>
        <taxon>Glomeromycetes</taxon>
        <taxon>Glomerales</taxon>
        <taxon>Glomeraceae</taxon>
        <taxon>Rhizophagus</taxon>
    </lineage>
</organism>
<gene>
    <name evidence="1" type="ORF">CHRIB12_LOCUS608</name>
</gene>